<dbReference type="CDD" id="cd07325">
    <property type="entry name" value="M48_Ste24p_like"/>
    <property type="match status" value="1"/>
</dbReference>
<feature type="domain" description="Peptidase M48" evidence="14">
    <location>
        <begin position="70"/>
        <end position="157"/>
    </location>
</feature>
<proteinExistence type="inferred from homology"/>
<name>A0ABU0ALV8_9BACI</name>
<feature type="repeat" description="ANK" evidence="11">
    <location>
        <begin position="336"/>
        <end position="368"/>
    </location>
</feature>
<feature type="repeat" description="ANK" evidence="11">
    <location>
        <begin position="369"/>
        <end position="401"/>
    </location>
</feature>
<keyword evidence="4 13" id="KW-0812">Transmembrane</keyword>
<feature type="domain" description="Peptidase M48" evidence="14">
    <location>
        <begin position="163"/>
        <end position="246"/>
    </location>
</feature>
<dbReference type="GO" id="GO:0008233">
    <property type="term" value="F:peptidase activity"/>
    <property type="evidence" value="ECO:0007669"/>
    <property type="project" value="UniProtKB-KW"/>
</dbReference>
<keyword evidence="2" id="KW-1003">Cell membrane</keyword>
<keyword evidence="6 12" id="KW-0378">Hydrolase</keyword>
<gene>
    <name evidence="15" type="ORF">J2S17_004135</name>
</gene>
<dbReference type="PROSITE" id="PS50088">
    <property type="entry name" value="ANK_REPEAT"/>
    <property type="match status" value="3"/>
</dbReference>
<dbReference type="Gene3D" id="3.30.2010.10">
    <property type="entry name" value="Metalloproteases ('zincins'), catalytic domain"/>
    <property type="match status" value="1"/>
</dbReference>
<comment type="subcellular location">
    <subcellularLocation>
        <location evidence="1">Cell membrane</location>
        <topology evidence="1">Multi-pass membrane protein</topology>
    </subcellularLocation>
</comment>
<evidence type="ECO:0000256" key="13">
    <source>
        <dbReference type="SAM" id="Phobius"/>
    </source>
</evidence>
<keyword evidence="9 12" id="KW-0482">Metalloprotease</keyword>
<dbReference type="Gene3D" id="1.25.40.20">
    <property type="entry name" value="Ankyrin repeat-containing domain"/>
    <property type="match status" value="1"/>
</dbReference>
<comment type="caution">
    <text evidence="15">The sequence shown here is derived from an EMBL/GenBank/DDBJ whole genome shotgun (WGS) entry which is preliminary data.</text>
</comment>
<keyword evidence="5" id="KW-0479">Metal-binding</keyword>
<keyword evidence="3 12" id="KW-0645">Protease</keyword>
<reference evidence="15 16" key="1">
    <citation type="submission" date="2023-07" db="EMBL/GenBank/DDBJ databases">
        <title>Genomic Encyclopedia of Type Strains, Phase IV (KMG-IV): sequencing the most valuable type-strain genomes for metagenomic binning, comparative biology and taxonomic classification.</title>
        <authorList>
            <person name="Goeker M."/>
        </authorList>
    </citation>
    <scope>NUCLEOTIDE SEQUENCE [LARGE SCALE GENOMIC DNA]</scope>
    <source>
        <strain evidence="15 16">DSM 23494</strain>
    </source>
</reference>
<keyword evidence="16" id="KW-1185">Reference proteome</keyword>
<feature type="transmembrane region" description="Helical" evidence="13">
    <location>
        <begin position="16"/>
        <end position="34"/>
    </location>
</feature>
<evidence type="ECO:0000256" key="10">
    <source>
        <dbReference type="ARBA" id="ARBA00023136"/>
    </source>
</evidence>
<evidence type="ECO:0000256" key="7">
    <source>
        <dbReference type="ARBA" id="ARBA00022833"/>
    </source>
</evidence>
<dbReference type="Proteomes" id="UP001238088">
    <property type="component" value="Unassembled WGS sequence"/>
</dbReference>
<dbReference type="InterPro" id="IPR002110">
    <property type="entry name" value="Ankyrin_rpt"/>
</dbReference>
<evidence type="ECO:0000313" key="16">
    <source>
        <dbReference type="Proteomes" id="UP001238088"/>
    </source>
</evidence>
<dbReference type="PANTHER" id="PTHR43221:SF1">
    <property type="entry name" value="PROTEASE HTPX"/>
    <property type="match status" value="1"/>
</dbReference>
<evidence type="ECO:0000256" key="12">
    <source>
        <dbReference type="RuleBase" id="RU003983"/>
    </source>
</evidence>
<dbReference type="RefSeq" id="WP_307477526.1">
    <property type="nucleotide sequence ID" value="NZ_JAUSUB010000021.1"/>
</dbReference>
<evidence type="ECO:0000256" key="5">
    <source>
        <dbReference type="ARBA" id="ARBA00022723"/>
    </source>
</evidence>
<evidence type="ECO:0000259" key="14">
    <source>
        <dbReference type="Pfam" id="PF01435"/>
    </source>
</evidence>
<dbReference type="GO" id="GO:0006508">
    <property type="term" value="P:proteolysis"/>
    <property type="evidence" value="ECO:0007669"/>
    <property type="project" value="UniProtKB-KW"/>
</dbReference>
<keyword evidence="10 13" id="KW-0472">Membrane</keyword>
<evidence type="ECO:0000256" key="9">
    <source>
        <dbReference type="ARBA" id="ARBA00023049"/>
    </source>
</evidence>
<evidence type="ECO:0000256" key="4">
    <source>
        <dbReference type="ARBA" id="ARBA00022692"/>
    </source>
</evidence>
<dbReference type="SMART" id="SM00248">
    <property type="entry name" value="ANK"/>
    <property type="match status" value="3"/>
</dbReference>
<accession>A0ABU0ALV8</accession>
<dbReference type="Pfam" id="PF01435">
    <property type="entry name" value="Peptidase_M48"/>
    <property type="match status" value="2"/>
</dbReference>
<sequence>MENYTQTQLVTRKEQIYFALILLFSILIYLFLVFSIIGIAVVLVLLGLSVLLHGIAMGGIRRNGVKINERQFPELYHQAKSIATDMNLDKMPDIYVIESEGMLNAFATRFFKKDMVVLYSGIFDLIEKKNAEKEVLFVLAHEFAHLHRKHVLISMFLLPAMWVPFVGNAYLRACEYTCDRFAAYYVNSFDAAKNALTMLAIGKELYPKVNQQVYMEQLETESGFFVWLNEKLSTHPHLPKRIYELSMFFSADSTVELKESKRNVWFSLVGIFTAGVILSIGLWLGMKVFEKSNFMAEMALGVEETTALMNAAAMDDVGLAEELIAEGAEIEAQDADGTTALQWALHSSSNETAVLLLEHGADPNLPDLYDTYPLLITLLNEDIEMAELLLSYGADPTMEDADGMSIYDYAIEYDSKEFIKLIEQQ</sequence>
<comment type="similarity">
    <text evidence="12">Belongs to the peptidase M48 family.</text>
</comment>
<feature type="repeat" description="ANK" evidence="11">
    <location>
        <begin position="303"/>
        <end position="335"/>
    </location>
</feature>
<evidence type="ECO:0000256" key="8">
    <source>
        <dbReference type="ARBA" id="ARBA00022989"/>
    </source>
</evidence>
<evidence type="ECO:0000256" key="11">
    <source>
        <dbReference type="PROSITE-ProRule" id="PRU00023"/>
    </source>
</evidence>
<dbReference type="InterPro" id="IPR001915">
    <property type="entry name" value="Peptidase_M48"/>
</dbReference>
<keyword evidence="11" id="KW-0040">ANK repeat</keyword>
<dbReference type="InterPro" id="IPR036770">
    <property type="entry name" value="Ankyrin_rpt-contain_sf"/>
</dbReference>
<feature type="transmembrane region" description="Helical" evidence="13">
    <location>
        <begin position="151"/>
        <end position="171"/>
    </location>
</feature>
<dbReference type="Pfam" id="PF12796">
    <property type="entry name" value="Ank_2"/>
    <property type="match status" value="1"/>
</dbReference>
<keyword evidence="8 13" id="KW-1133">Transmembrane helix</keyword>
<dbReference type="InterPro" id="IPR050083">
    <property type="entry name" value="HtpX_protease"/>
</dbReference>
<organism evidence="15 16">
    <name type="scientific">Cytobacillus purgationiresistens</name>
    <dbReference type="NCBI Taxonomy" id="863449"/>
    <lineage>
        <taxon>Bacteria</taxon>
        <taxon>Bacillati</taxon>
        <taxon>Bacillota</taxon>
        <taxon>Bacilli</taxon>
        <taxon>Bacillales</taxon>
        <taxon>Bacillaceae</taxon>
        <taxon>Cytobacillus</taxon>
    </lineage>
</organism>
<dbReference type="SUPFAM" id="SSF48403">
    <property type="entry name" value="Ankyrin repeat"/>
    <property type="match status" value="1"/>
</dbReference>
<dbReference type="PANTHER" id="PTHR43221">
    <property type="entry name" value="PROTEASE HTPX"/>
    <property type="match status" value="1"/>
</dbReference>
<evidence type="ECO:0000256" key="2">
    <source>
        <dbReference type="ARBA" id="ARBA00022475"/>
    </source>
</evidence>
<dbReference type="EMBL" id="JAUSUB010000021">
    <property type="protein sequence ID" value="MDQ0272243.1"/>
    <property type="molecule type" value="Genomic_DNA"/>
</dbReference>
<dbReference type="PROSITE" id="PS50297">
    <property type="entry name" value="ANK_REP_REGION"/>
    <property type="match status" value="1"/>
</dbReference>
<evidence type="ECO:0000313" key="15">
    <source>
        <dbReference type="EMBL" id="MDQ0272243.1"/>
    </source>
</evidence>
<evidence type="ECO:0000256" key="1">
    <source>
        <dbReference type="ARBA" id="ARBA00004651"/>
    </source>
</evidence>
<evidence type="ECO:0000256" key="6">
    <source>
        <dbReference type="ARBA" id="ARBA00022801"/>
    </source>
</evidence>
<keyword evidence="7 12" id="KW-0862">Zinc</keyword>
<feature type="transmembrane region" description="Helical" evidence="13">
    <location>
        <begin position="264"/>
        <end position="285"/>
    </location>
</feature>
<protein>
    <submittedName>
        <fullName evidence="15">Zn-dependent protease with chaperone function</fullName>
    </submittedName>
</protein>
<evidence type="ECO:0000256" key="3">
    <source>
        <dbReference type="ARBA" id="ARBA00022670"/>
    </source>
</evidence>
<comment type="cofactor">
    <cofactor evidence="12">
        <name>Zn(2+)</name>
        <dbReference type="ChEBI" id="CHEBI:29105"/>
    </cofactor>
    <text evidence="12">Binds 1 zinc ion per subunit.</text>
</comment>